<dbReference type="RefSeq" id="WP_184877960.1">
    <property type="nucleotide sequence ID" value="NZ_BOOV01000009.1"/>
</dbReference>
<keyword evidence="3" id="KW-1185">Reference proteome</keyword>
<name>A0A7W7G910_9ACTN</name>
<dbReference type="Proteomes" id="UP000542210">
    <property type="component" value="Unassembled WGS sequence"/>
</dbReference>
<dbReference type="AlphaFoldDB" id="A0A7W7G910"/>
<comment type="caution">
    <text evidence="2">The sequence shown here is derived from an EMBL/GenBank/DDBJ whole genome shotgun (WGS) entry which is preliminary data.</text>
</comment>
<dbReference type="EMBL" id="JACHND010000001">
    <property type="protein sequence ID" value="MBB4700075.1"/>
    <property type="molecule type" value="Genomic_DNA"/>
</dbReference>
<proteinExistence type="predicted"/>
<reference evidence="2 3" key="1">
    <citation type="submission" date="2020-08" db="EMBL/GenBank/DDBJ databases">
        <title>Sequencing the genomes of 1000 actinobacteria strains.</title>
        <authorList>
            <person name="Klenk H.-P."/>
        </authorList>
    </citation>
    <scope>NUCLEOTIDE SEQUENCE [LARGE SCALE GENOMIC DNA]</scope>
    <source>
        <strain evidence="2 3">DSM 45784</strain>
    </source>
</reference>
<gene>
    <name evidence="2" type="ORF">BJ982_001619</name>
</gene>
<evidence type="ECO:0000256" key="1">
    <source>
        <dbReference type="SAM" id="MobiDB-lite"/>
    </source>
</evidence>
<feature type="region of interest" description="Disordered" evidence="1">
    <location>
        <begin position="473"/>
        <end position="492"/>
    </location>
</feature>
<accession>A0A7W7G910</accession>
<evidence type="ECO:0000313" key="2">
    <source>
        <dbReference type="EMBL" id="MBB4700075.1"/>
    </source>
</evidence>
<protein>
    <submittedName>
        <fullName evidence="2">Uncharacterized protein</fullName>
    </submittedName>
</protein>
<evidence type="ECO:0000313" key="3">
    <source>
        <dbReference type="Proteomes" id="UP000542210"/>
    </source>
</evidence>
<sequence length="620" mass="64935">MPADVRDVSVAISDGPGTIARPGGAQVGDVLLLFASTWVDPITAFGPPSGNWGAPIAERTGVDNGGVKVWRRTMTSSEPNTYSIPVPESFADCTFAILAVKNADASAIQVAAIAQPGVTPTSAPSTPGITPAVASSLEIRFVSGVPHGPNPAASIGVPAGYTPRAVQAASFFVRSTLATRGLVSSAPVGAIAFPTTDGELRNYVSFTLIVGSKVTSGGPPPTPPTFPAFTPTAGDAEVRYTVHDYLTGSYVGDLPTVRQVRYGRRIGQESPWEGFIPLPSRTEGDQLAEIIPRDRTDLTTGVGRLVVHSWRGGVLWGMHWLTDALPARSARGGVGMQLRGTTLDGHWQRLFPTDPPDFDGDLLEVFRAVIADMQATGSNLGLSCSAGTAGVSRPLTADDTGTSYGQLLQTYARAGGGLEHVLNPTVIGGSIQRLVKLGAPKISNTDTEHVFSEGADGGDITAWRIETSALRGGTRVGVTGGTPPADDATSSSQPVRSTLITTEHVAAGWPIYDMRINHPGASIDPQVVQDYAAYAAARAGGAPSTFAFDILLGKESTFGPNSCGDWARFILDNPWFPPTDDGGASFNLRQRIIGWELTPAERGSGGKDRLTLITDQEVEL</sequence>
<organism evidence="2 3">
    <name type="scientific">Sphaerisporangium siamense</name>
    <dbReference type="NCBI Taxonomy" id="795645"/>
    <lineage>
        <taxon>Bacteria</taxon>
        <taxon>Bacillati</taxon>
        <taxon>Actinomycetota</taxon>
        <taxon>Actinomycetes</taxon>
        <taxon>Streptosporangiales</taxon>
        <taxon>Streptosporangiaceae</taxon>
        <taxon>Sphaerisporangium</taxon>
    </lineage>
</organism>